<dbReference type="OrthoDB" id="3063088at2759"/>
<keyword evidence="2" id="KW-1185">Reference proteome</keyword>
<protein>
    <submittedName>
        <fullName evidence="1">Uncharacterized protein</fullName>
    </submittedName>
</protein>
<dbReference type="AlphaFoldDB" id="A0A409XNM9"/>
<proteinExistence type="predicted"/>
<organism evidence="1 2">
    <name type="scientific">Psilocybe cyanescens</name>
    <dbReference type="NCBI Taxonomy" id="93625"/>
    <lineage>
        <taxon>Eukaryota</taxon>
        <taxon>Fungi</taxon>
        <taxon>Dikarya</taxon>
        <taxon>Basidiomycota</taxon>
        <taxon>Agaricomycotina</taxon>
        <taxon>Agaricomycetes</taxon>
        <taxon>Agaricomycetidae</taxon>
        <taxon>Agaricales</taxon>
        <taxon>Agaricineae</taxon>
        <taxon>Strophariaceae</taxon>
        <taxon>Psilocybe</taxon>
    </lineage>
</organism>
<dbReference type="EMBL" id="NHYD01001055">
    <property type="protein sequence ID" value="PPQ92327.1"/>
    <property type="molecule type" value="Genomic_DNA"/>
</dbReference>
<evidence type="ECO:0000313" key="2">
    <source>
        <dbReference type="Proteomes" id="UP000283269"/>
    </source>
</evidence>
<dbReference type="InParanoid" id="A0A409XNM9"/>
<dbReference type="Proteomes" id="UP000283269">
    <property type="component" value="Unassembled WGS sequence"/>
</dbReference>
<accession>A0A409XNM9</accession>
<name>A0A409XNM9_PSICY</name>
<evidence type="ECO:0000313" key="1">
    <source>
        <dbReference type="EMBL" id="PPQ92327.1"/>
    </source>
</evidence>
<gene>
    <name evidence="1" type="ORF">CVT25_008509</name>
</gene>
<comment type="caution">
    <text evidence="1">The sequence shown here is derived from an EMBL/GenBank/DDBJ whole genome shotgun (WGS) entry which is preliminary data.</text>
</comment>
<reference evidence="1 2" key="1">
    <citation type="journal article" date="2018" name="Evol. Lett.">
        <title>Horizontal gene cluster transfer increased hallucinogenic mushroom diversity.</title>
        <authorList>
            <person name="Reynolds H.T."/>
            <person name="Vijayakumar V."/>
            <person name="Gluck-Thaler E."/>
            <person name="Korotkin H.B."/>
            <person name="Matheny P.B."/>
            <person name="Slot J.C."/>
        </authorList>
    </citation>
    <scope>NUCLEOTIDE SEQUENCE [LARGE SCALE GENOMIC DNA]</scope>
    <source>
        <strain evidence="1 2">2631</strain>
    </source>
</reference>
<sequence length="188" mass="21133">MYDGYSLPTNKVPSECDTNIIYDTVIVHFQHCYKFTPWIGIPTSKLFLQVVDVPQFKDTKMDLDHLTKRGIHNSKTSTTAVAYFDIWDTASSACTCQLIDKQLMFRGCSLWIWACSKSSGILLCTWCWKQGHPIGCCYTLATKCPQCSSPHKLEKHCTVAPCCKSNPKANPPQALMLMGEPCPHTFTV</sequence>